<feature type="signal peptide" evidence="3">
    <location>
        <begin position="1"/>
        <end position="20"/>
    </location>
</feature>
<dbReference type="EMBL" id="MLFT02000005">
    <property type="protein sequence ID" value="PHT48804.1"/>
    <property type="molecule type" value="Genomic_DNA"/>
</dbReference>
<dbReference type="CDD" id="cd00178">
    <property type="entry name" value="beta-trefoil_STI"/>
    <property type="match status" value="1"/>
</dbReference>
<dbReference type="Pfam" id="PF00197">
    <property type="entry name" value="Kunitz_legume"/>
    <property type="match status" value="1"/>
</dbReference>
<dbReference type="InterPro" id="IPR002160">
    <property type="entry name" value="Prot_inh_Kunz-lg"/>
</dbReference>
<name>A0A2G2WU84_CAPBA</name>
<keyword evidence="3" id="KW-0732">Signal</keyword>
<dbReference type="InterPro" id="IPR056368">
    <property type="entry name" value="KTI1"/>
</dbReference>
<dbReference type="InterPro" id="IPR011065">
    <property type="entry name" value="Kunitz_inhibitor_STI-like_sf"/>
</dbReference>
<dbReference type="PANTHER" id="PTHR33107">
    <property type="entry name" value="KUNITZ TRYPSIN INHIBITOR 2"/>
    <property type="match status" value="1"/>
</dbReference>
<protein>
    <submittedName>
        <fullName evidence="4">Uncharacterized protein</fullName>
    </submittedName>
</protein>
<keyword evidence="5" id="KW-1185">Reference proteome</keyword>
<comment type="caution">
    <text evidence="4">The sequence shown here is derived from an EMBL/GenBank/DDBJ whole genome shotgun (WGS) entry which is preliminary data.</text>
</comment>
<dbReference type="PROSITE" id="PS00283">
    <property type="entry name" value="SOYBEAN_KUNITZ"/>
    <property type="match status" value="1"/>
</dbReference>
<feature type="chain" id="PRO_5013653092" evidence="3">
    <location>
        <begin position="21"/>
        <end position="223"/>
    </location>
</feature>
<gene>
    <name evidence="4" type="ORF">CQW23_13012</name>
</gene>
<keyword evidence="2" id="KW-0646">Protease inhibitor</keyword>
<dbReference type="SUPFAM" id="SSF50386">
    <property type="entry name" value="STI-like"/>
    <property type="match status" value="1"/>
</dbReference>
<evidence type="ECO:0000313" key="4">
    <source>
        <dbReference type="EMBL" id="PHT48804.1"/>
    </source>
</evidence>
<accession>A0A2G2WU84</accession>
<dbReference type="Gene3D" id="2.80.10.50">
    <property type="match status" value="1"/>
</dbReference>
<evidence type="ECO:0000313" key="5">
    <source>
        <dbReference type="Proteomes" id="UP000224567"/>
    </source>
</evidence>
<sequence length="223" mass="24627">MKTILILLFLSLAIILPLSALATCATTDAPNNQAWIAVRDTNGKPLNASNRYWIRPAYTTMDTGGSRLANLDDQQQTTTCPKSVVLSNLPTDDGIAVYFTPKNPNKYQLILASSPLNIHFYFDSPLCSNFTVWKVDNLVPPLLPPLPNTISTGAKLGNPNDLSSWFQIWPRKGGNYKLVFYPEGTTFCSNVGFIPQSHRLVLSEDPMPFVFKLDDKYGVAADA</sequence>
<evidence type="ECO:0000256" key="2">
    <source>
        <dbReference type="ARBA" id="ARBA00022690"/>
    </source>
</evidence>
<dbReference type="GO" id="GO:0004866">
    <property type="term" value="F:endopeptidase inhibitor activity"/>
    <property type="evidence" value="ECO:0007669"/>
    <property type="project" value="InterPro"/>
</dbReference>
<evidence type="ECO:0000256" key="1">
    <source>
        <dbReference type="ARBA" id="ARBA00005440"/>
    </source>
</evidence>
<dbReference type="Proteomes" id="UP000224567">
    <property type="component" value="Unassembled WGS sequence"/>
</dbReference>
<comment type="similarity">
    <text evidence="1">Belongs to the protease inhibitor I3 (leguminous Kunitz-type inhibitor) family.</text>
</comment>
<reference evidence="5" key="2">
    <citation type="journal article" date="2017" name="J. Anim. Genet.">
        <title>Multiple reference genome sequences of hot pepper reveal the massive evolution of plant disease resistance genes by retroduplication.</title>
        <authorList>
            <person name="Kim S."/>
            <person name="Park J."/>
            <person name="Yeom S.-I."/>
            <person name="Kim Y.-M."/>
            <person name="Seo E."/>
            <person name="Kim K.-T."/>
            <person name="Kim M.-S."/>
            <person name="Lee J.M."/>
            <person name="Cheong K."/>
            <person name="Shin H.-S."/>
            <person name="Kim S.-B."/>
            <person name="Han K."/>
            <person name="Lee J."/>
            <person name="Park M."/>
            <person name="Lee H.-A."/>
            <person name="Lee H.-Y."/>
            <person name="Lee Y."/>
            <person name="Oh S."/>
            <person name="Lee J.H."/>
            <person name="Choi E."/>
            <person name="Choi E."/>
            <person name="Lee S.E."/>
            <person name="Jeon J."/>
            <person name="Kim H."/>
            <person name="Choi G."/>
            <person name="Song H."/>
            <person name="Lee J."/>
            <person name="Lee S.-C."/>
            <person name="Kwon J.-K."/>
            <person name="Lee H.-Y."/>
            <person name="Koo N."/>
            <person name="Hong Y."/>
            <person name="Kim R.W."/>
            <person name="Kang W.-H."/>
            <person name="Huh J.H."/>
            <person name="Kang B.-C."/>
            <person name="Yang T.-J."/>
            <person name="Lee Y.-H."/>
            <person name="Bennetzen J.L."/>
            <person name="Choi D."/>
        </authorList>
    </citation>
    <scope>NUCLEOTIDE SEQUENCE [LARGE SCALE GENOMIC DNA]</scope>
    <source>
        <strain evidence="5">cv. PBC81</strain>
    </source>
</reference>
<dbReference type="OrthoDB" id="1258333at2759"/>
<reference evidence="4 5" key="1">
    <citation type="journal article" date="2017" name="Genome Biol.">
        <title>New reference genome sequences of hot pepper reveal the massive evolution of plant disease-resistance genes by retroduplication.</title>
        <authorList>
            <person name="Kim S."/>
            <person name="Park J."/>
            <person name="Yeom S.I."/>
            <person name="Kim Y.M."/>
            <person name="Seo E."/>
            <person name="Kim K.T."/>
            <person name="Kim M.S."/>
            <person name="Lee J.M."/>
            <person name="Cheong K."/>
            <person name="Shin H.S."/>
            <person name="Kim S.B."/>
            <person name="Han K."/>
            <person name="Lee J."/>
            <person name="Park M."/>
            <person name="Lee H.A."/>
            <person name="Lee H.Y."/>
            <person name="Lee Y."/>
            <person name="Oh S."/>
            <person name="Lee J.H."/>
            <person name="Choi E."/>
            <person name="Choi E."/>
            <person name="Lee S.E."/>
            <person name="Jeon J."/>
            <person name="Kim H."/>
            <person name="Choi G."/>
            <person name="Song H."/>
            <person name="Lee J."/>
            <person name="Lee S.C."/>
            <person name="Kwon J.K."/>
            <person name="Lee H.Y."/>
            <person name="Koo N."/>
            <person name="Hong Y."/>
            <person name="Kim R.W."/>
            <person name="Kang W.H."/>
            <person name="Huh J.H."/>
            <person name="Kang B.C."/>
            <person name="Yang T.J."/>
            <person name="Lee Y.H."/>
            <person name="Bennetzen J.L."/>
            <person name="Choi D."/>
        </authorList>
    </citation>
    <scope>NUCLEOTIDE SEQUENCE [LARGE SCALE GENOMIC DNA]</scope>
    <source>
        <strain evidence="5">cv. PBC81</strain>
    </source>
</reference>
<dbReference type="AlphaFoldDB" id="A0A2G2WU84"/>
<organism evidence="4 5">
    <name type="scientific">Capsicum baccatum</name>
    <name type="common">Peruvian pepper</name>
    <dbReference type="NCBI Taxonomy" id="33114"/>
    <lineage>
        <taxon>Eukaryota</taxon>
        <taxon>Viridiplantae</taxon>
        <taxon>Streptophyta</taxon>
        <taxon>Embryophyta</taxon>
        <taxon>Tracheophyta</taxon>
        <taxon>Spermatophyta</taxon>
        <taxon>Magnoliopsida</taxon>
        <taxon>eudicotyledons</taxon>
        <taxon>Gunneridae</taxon>
        <taxon>Pentapetalae</taxon>
        <taxon>asterids</taxon>
        <taxon>lamiids</taxon>
        <taxon>Solanales</taxon>
        <taxon>Solanaceae</taxon>
        <taxon>Solanoideae</taxon>
        <taxon>Capsiceae</taxon>
        <taxon>Capsicum</taxon>
    </lineage>
</organism>
<evidence type="ECO:0000256" key="3">
    <source>
        <dbReference type="SAM" id="SignalP"/>
    </source>
</evidence>
<dbReference type="PANTHER" id="PTHR33107:SF39">
    <property type="entry name" value="KUNITZ-TYPE SERINE PROTEASE INHIBITOR DRTI-LIKE"/>
    <property type="match status" value="1"/>
</dbReference>
<proteinExistence type="inferred from homology"/>
<dbReference type="SMART" id="SM00452">
    <property type="entry name" value="STI"/>
    <property type="match status" value="1"/>
</dbReference>